<reference evidence="2 3" key="1">
    <citation type="submission" date="2022-10" db="EMBL/GenBank/DDBJ databases">
        <title>Defluviimonas sp. nov., isolated from ocean surface sediments.</title>
        <authorList>
            <person name="He W."/>
            <person name="Wang L."/>
            <person name="Zhang D.-F."/>
        </authorList>
    </citation>
    <scope>NUCLEOTIDE SEQUENCE [LARGE SCALE GENOMIC DNA]</scope>
    <source>
        <strain evidence="2 3">WL0050</strain>
    </source>
</reference>
<dbReference type="EMBL" id="JAOWKZ010000001">
    <property type="protein sequence ID" value="MCV2871425.1"/>
    <property type="molecule type" value="Genomic_DNA"/>
</dbReference>
<evidence type="ECO:0000313" key="3">
    <source>
        <dbReference type="Proteomes" id="UP001652564"/>
    </source>
</evidence>
<feature type="transmembrane region" description="Helical" evidence="1">
    <location>
        <begin position="51"/>
        <end position="72"/>
    </location>
</feature>
<gene>
    <name evidence="2" type="ORF">OEZ71_03855</name>
</gene>
<comment type="caution">
    <text evidence="2">The sequence shown here is derived from an EMBL/GenBank/DDBJ whole genome shotgun (WGS) entry which is preliminary data.</text>
</comment>
<feature type="transmembrane region" description="Helical" evidence="1">
    <location>
        <begin position="21"/>
        <end position="39"/>
    </location>
</feature>
<organism evidence="2 3">
    <name type="scientific">Albidovulum litorale</name>
    <dbReference type="NCBI Taxonomy" id="2984134"/>
    <lineage>
        <taxon>Bacteria</taxon>
        <taxon>Pseudomonadati</taxon>
        <taxon>Pseudomonadota</taxon>
        <taxon>Alphaproteobacteria</taxon>
        <taxon>Rhodobacterales</taxon>
        <taxon>Paracoccaceae</taxon>
        <taxon>Albidovulum</taxon>
    </lineage>
</organism>
<name>A0ABT2ZJX1_9RHOB</name>
<feature type="transmembrane region" description="Helical" evidence="1">
    <location>
        <begin position="79"/>
        <end position="97"/>
    </location>
</feature>
<evidence type="ECO:0000256" key="1">
    <source>
        <dbReference type="SAM" id="Phobius"/>
    </source>
</evidence>
<proteinExistence type="predicted"/>
<keyword evidence="3" id="KW-1185">Reference proteome</keyword>
<keyword evidence="1" id="KW-1133">Transmembrane helix</keyword>
<keyword evidence="1" id="KW-0472">Membrane</keyword>
<feature type="transmembrane region" description="Helical" evidence="1">
    <location>
        <begin position="103"/>
        <end position="121"/>
    </location>
</feature>
<keyword evidence="1" id="KW-0812">Transmembrane</keyword>
<dbReference type="Proteomes" id="UP001652564">
    <property type="component" value="Unassembled WGS sequence"/>
</dbReference>
<sequence length="154" mass="16643">MSATPSLLTRFARRLRRETRLLRFVIGLSFLAGFVMYMRYDVIVMGMPMPIFTGLFYAAFIGTTATIVSLLLPALRTMIEAAAISRLGVALAAYGVPEFGLKLAMSPLLSATVIILGAVLVRKLFRTEAFAHWSVLAHETGHAVTGTPVPAEAG</sequence>
<accession>A0ABT2ZJX1</accession>
<protein>
    <submittedName>
        <fullName evidence="2">Uncharacterized protein</fullName>
    </submittedName>
</protein>
<evidence type="ECO:0000313" key="2">
    <source>
        <dbReference type="EMBL" id="MCV2871425.1"/>
    </source>
</evidence>